<dbReference type="Proteomes" id="UP000283269">
    <property type="component" value="Unassembled WGS sequence"/>
</dbReference>
<reference evidence="1 2" key="1">
    <citation type="journal article" date="2018" name="Evol. Lett.">
        <title>Horizontal gene cluster transfer increased hallucinogenic mushroom diversity.</title>
        <authorList>
            <person name="Reynolds H.T."/>
            <person name="Vijayakumar V."/>
            <person name="Gluck-Thaler E."/>
            <person name="Korotkin H.B."/>
            <person name="Matheny P.B."/>
            <person name="Slot J.C."/>
        </authorList>
    </citation>
    <scope>NUCLEOTIDE SEQUENCE [LARGE SCALE GENOMIC DNA]</scope>
    <source>
        <strain evidence="1 2">2631</strain>
    </source>
</reference>
<keyword evidence="2" id="KW-1185">Reference proteome</keyword>
<gene>
    <name evidence="1" type="ORF">CVT25_015811</name>
</gene>
<name>A0A409XJP0_PSICY</name>
<proteinExistence type="predicted"/>
<sequence>MLTVVDARSVTVPLLQELVWEDDDQLREDELDDEQEADASAEVSRLAVQPCKDVDGGLAERDDQSEDCEMLGQYVVPRLEAMMTPIQ</sequence>
<dbReference type="EMBL" id="NHYD01001497">
    <property type="protein sequence ID" value="PPQ90977.1"/>
    <property type="molecule type" value="Genomic_DNA"/>
</dbReference>
<evidence type="ECO:0000313" key="1">
    <source>
        <dbReference type="EMBL" id="PPQ90977.1"/>
    </source>
</evidence>
<dbReference type="InParanoid" id="A0A409XJP0"/>
<comment type="caution">
    <text evidence="1">The sequence shown here is derived from an EMBL/GenBank/DDBJ whole genome shotgun (WGS) entry which is preliminary data.</text>
</comment>
<evidence type="ECO:0000313" key="2">
    <source>
        <dbReference type="Proteomes" id="UP000283269"/>
    </source>
</evidence>
<organism evidence="1 2">
    <name type="scientific">Psilocybe cyanescens</name>
    <dbReference type="NCBI Taxonomy" id="93625"/>
    <lineage>
        <taxon>Eukaryota</taxon>
        <taxon>Fungi</taxon>
        <taxon>Dikarya</taxon>
        <taxon>Basidiomycota</taxon>
        <taxon>Agaricomycotina</taxon>
        <taxon>Agaricomycetes</taxon>
        <taxon>Agaricomycetidae</taxon>
        <taxon>Agaricales</taxon>
        <taxon>Agaricineae</taxon>
        <taxon>Strophariaceae</taxon>
        <taxon>Psilocybe</taxon>
    </lineage>
</organism>
<dbReference type="AlphaFoldDB" id="A0A409XJP0"/>
<accession>A0A409XJP0</accession>
<protein>
    <submittedName>
        <fullName evidence="1">Uncharacterized protein</fullName>
    </submittedName>
</protein>